<keyword evidence="2" id="KW-1185">Reference proteome</keyword>
<evidence type="ECO:0000313" key="2">
    <source>
        <dbReference type="Proteomes" id="UP000828048"/>
    </source>
</evidence>
<proteinExistence type="predicted"/>
<evidence type="ECO:0000313" key="1">
    <source>
        <dbReference type="EMBL" id="KAH7838665.1"/>
    </source>
</evidence>
<comment type="caution">
    <text evidence="1">The sequence shown here is derived from an EMBL/GenBank/DDBJ whole genome shotgun (WGS) entry which is preliminary data.</text>
</comment>
<name>A0ACB7XDR7_9ERIC</name>
<organism evidence="1 2">
    <name type="scientific">Vaccinium darrowii</name>
    <dbReference type="NCBI Taxonomy" id="229202"/>
    <lineage>
        <taxon>Eukaryota</taxon>
        <taxon>Viridiplantae</taxon>
        <taxon>Streptophyta</taxon>
        <taxon>Embryophyta</taxon>
        <taxon>Tracheophyta</taxon>
        <taxon>Spermatophyta</taxon>
        <taxon>Magnoliopsida</taxon>
        <taxon>eudicotyledons</taxon>
        <taxon>Gunneridae</taxon>
        <taxon>Pentapetalae</taxon>
        <taxon>asterids</taxon>
        <taxon>Ericales</taxon>
        <taxon>Ericaceae</taxon>
        <taxon>Vaccinioideae</taxon>
        <taxon>Vaccinieae</taxon>
        <taxon>Vaccinium</taxon>
    </lineage>
</organism>
<reference evidence="1 2" key="1">
    <citation type="journal article" date="2021" name="Hortic Res">
        <title>High-quality reference genome and annotation aids understanding of berry development for evergreen blueberry (Vaccinium darrowii).</title>
        <authorList>
            <person name="Yu J."/>
            <person name="Hulse-Kemp A.M."/>
            <person name="Babiker E."/>
            <person name="Staton M."/>
        </authorList>
    </citation>
    <scope>NUCLEOTIDE SEQUENCE [LARGE SCALE GENOMIC DNA]</scope>
    <source>
        <strain evidence="2">cv. NJ 8807/NJ 8810</strain>
        <tissue evidence="1">Young leaf</tissue>
    </source>
</reference>
<sequence>MKMKASSMFIALFLISSLFSQLANSQTNSCSNNLTAVNAQFPFDISSLTCNAVWSAQNYILRYKQASSDVWSFVLSAPNTNGYIAMGFSPDGNMVLSSAVVAWVGSGGGIRQYYLKEQVANQVFADQGNLTLVTNTASVFLVDSTIYMSYQLSTNSPGTRVIYSVGPSSFFPSAPNYWLTQHTNQVSTTMNYVTGQTQTLKAPYSNLRKNHGILNMLGWGILIPIGAIIARYFKDWDPFWFYAHISVQSLGFILGVAGVSCGFVLKHKLSVIVSKHEGIGIFILVLGCLQMMAVLARPQKGSKYRTYWNWYHYTMGRLLILFAAVNIFYGIHLGKAGRGWDAGYAIVLAGLVLSAIVLEIRTRDIQRTEGRRKKKKKSEKEERESKKQSGIHISRRIPVSPLHKLISPDLILP</sequence>
<accession>A0ACB7XDR7</accession>
<dbReference type="EMBL" id="CM037156">
    <property type="protein sequence ID" value="KAH7838665.1"/>
    <property type="molecule type" value="Genomic_DNA"/>
</dbReference>
<protein>
    <submittedName>
        <fullName evidence="1">Uncharacterized protein</fullName>
    </submittedName>
</protein>
<gene>
    <name evidence="1" type="ORF">Vadar_029627</name>
</gene>
<dbReference type="Proteomes" id="UP000828048">
    <property type="component" value="Chromosome 6"/>
</dbReference>